<keyword evidence="3" id="KW-1185">Reference proteome</keyword>
<dbReference type="EMBL" id="JAYMYR010000007">
    <property type="protein sequence ID" value="KAK7353818.1"/>
    <property type="molecule type" value="Genomic_DNA"/>
</dbReference>
<dbReference type="AlphaFoldDB" id="A0AAN9MKK5"/>
<reference evidence="2 3" key="1">
    <citation type="submission" date="2024-01" db="EMBL/GenBank/DDBJ databases">
        <title>The genomes of 5 underutilized Papilionoideae crops provide insights into root nodulation and disease resistanc.</title>
        <authorList>
            <person name="Jiang F."/>
        </authorList>
    </citation>
    <scope>NUCLEOTIDE SEQUENCE [LARGE SCALE GENOMIC DNA]</scope>
    <source>
        <strain evidence="2">JINMINGXINNONG_FW02</strain>
        <tissue evidence="2">Leaves</tissue>
    </source>
</reference>
<name>A0AAN9MKK5_PHACN</name>
<feature type="compositionally biased region" description="Low complexity" evidence="1">
    <location>
        <begin position="80"/>
        <end position="91"/>
    </location>
</feature>
<organism evidence="2 3">
    <name type="scientific">Phaseolus coccineus</name>
    <name type="common">Scarlet runner bean</name>
    <name type="synonym">Phaseolus multiflorus</name>
    <dbReference type="NCBI Taxonomy" id="3886"/>
    <lineage>
        <taxon>Eukaryota</taxon>
        <taxon>Viridiplantae</taxon>
        <taxon>Streptophyta</taxon>
        <taxon>Embryophyta</taxon>
        <taxon>Tracheophyta</taxon>
        <taxon>Spermatophyta</taxon>
        <taxon>Magnoliopsida</taxon>
        <taxon>eudicotyledons</taxon>
        <taxon>Gunneridae</taxon>
        <taxon>Pentapetalae</taxon>
        <taxon>rosids</taxon>
        <taxon>fabids</taxon>
        <taxon>Fabales</taxon>
        <taxon>Fabaceae</taxon>
        <taxon>Papilionoideae</taxon>
        <taxon>50 kb inversion clade</taxon>
        <taxon>NPAAA clade</taxon>
        <taxon>indigoferoid/millettioid clade</taxon>
        <taxon>Phaseoleae</taxon>
        <taxon>Phaseolus</taxon>
    </lineage>
</organism>
<evidence type="ECO:0000313" key="3">
    <source>
        <dbReference type="Proteomes" id="UP001374584"/>
    </source>
</evidence>
<comment type="caution">
    <text evidence="2">The sequence shown here is derived from an EMBL/GenBank/DDBJ whole genome shotgun (WGS) entry which is preliminary data.</text>
</comment>
<evidence type="ECO:0000256" key="1">
    <source>
        <dbReference type="SAM" id="MobiDB-lite"/>
    </source>
</evidence>
<feature type="compositionally biased region" description="Basic residues" evidence="1">
    <location>
        <begin position="70"/>
        <end position="79"/>
    </location>
</feature>
<dbReference type="Proteomes" id="UP001374584">
    <property type="component" value="Unassembled WGS sequence"/>
</dbReference>
<proteinExistence type="predicted"/>
<sequence length="167" mass="18229">MNKDLPLKACQKAFLSSAPVSACYRSMVKLTSFLLPLRNLLVIQLAYGNQRAQKKTKVICAKERSCRSRKKSLINKSKAKGASGKKASGRSSEARAINKLKTNLEMPQCSPTTKAKGAGGADTLIKQKTKPESQLALARPRGMWPLHAVKEFSLPDSSLKRTRNSSA</sequence>
<feature type="region of interest" description="Disordered" evidence="1">
    <location>
        <begin position="70"/>
        <end position="134"/>
    </location>
</feature>
<accession>A0AAN9MKK5</accession>
<evidence type="ECO:0000313" key="2">
    <source>
        <dbReference type="EMBL" id="KAK7353818.1"/>
    </source>
</evidence>
<protein>
    <submittedName>
        <fullName evidence="2">Uncharacterized protein</fullName>
    </submittedName>
</protein>
<gene>
    <name evidence="2" type="ORF">VNO80_19270</name>
</gene>